<dbReference type="SMART" id="SM00748">
    <property type="entry name" value="HEPN"/>
    <property type="match status" value="1"/>
</dbReference>
<dbReference type="PANTHER" id="PTHR33933">
    <property type="entry name" value="NUCLEOTIDYLTRANSFERASE"/>
    <property type="match status" value="1"/>
</dbReference>
<dbReference type="InterPro" id="IPR052548">
    <property type="entry name" value="Type_VII_TA_antitoxin"/>
</dbReference>
<protein>
    <submittedName>
        <fullName evidence="2">HEPN domain-containing protein</fullName>
    </submittedName>
</protein>
<dbReference type="PROSITE" id="PS50910">
    <property type="entry name" value="HEPN"/>
    <property type="match status" value="1"/>
</dbReference>
<dbReference type="InterPro" id="IPR041633">
    <property type="entry name" value="Polbeta"/>
</dbReference>
<keyword evidence="3" id="KW-1185">Reference proteome</keyword>
<dbReference type="CDD" id="cd05403">
    <property type="entry name" value="NT_KNTase_like"/>
    <property type="match status" value="1"/>
</dbReference>
<dbReference type="EMBL" id="FQWL01000002">
    <property type="protein sequence ID" value="SHG59236.1"/>
    <property type="molecule type" value="Genomic_DNA"/>
</dbReference>
<dbReference type="Proteomes" id="UP000184532">
    <property type="component" value="Unassembled WGS sequence"/>
</dbReference>
<dbReference type="Gene3D" id="3.30.460.10">
    <property type="entry name" value="Beta Polymerase, domain 2"/>
    <property type="match status" value="1"/>
</dbReference>
<organism evidence="2 3">
    <name type="scientific">Flagellimonas flava</name>
    <dbReference type="NCBI Taxonomy" id="570519"/>
    <lineage>
        <taxon>Bacteria</taxon>
        <taxon>Pseudomonadati</taxon>
        <taxon>Bacteroidota</taxon>
        <taxon>Flavobacteriia</taxon>
        <taxon>Flavobacteriales</taxon>
        <taxon>Flavobacteriaceae</taxon>
        <taxon>Flagellimonas</taxon>
    </lineage>
</organism>
<dbReference type="SUPFAM" id="SSF81593">
    <property type="entry name" value="Nucleotidyltransferase substrate binding subunit/domain"/>
    <property type="match status" value="1"/>
</dbReference>
<dbReference type="RefSeq" id="WP_073178754.1">
    <property type="nucleotide sequence ID" value="NZ_FQWL01000002.1"/>
</dbReference>
<dbReference type="InterPro" id="IPR043519">
    <property type="entry name" value="NT_sf"/>
</dbReference>
<dbReference type="Gene3D" id="1.20.120.330">
    <property type="entry name" value="Nucleotidyltransferases domain 2"/>
    <property type="match status" value="1"/>
</dbReference>
<dbReference type="SUPFAM" id="SSF81301">
    <property type="entry name" value="Nucleotidyltransferase"/>
    <property type="match status" value="1"/>
</dbReference>
<name>A0A1M5L2L9_9FLAO</name>
<dbReference type="OrthoDB" id="1321649at2"/>
<evidence type="ECO:0000259" key="1">
    <source>
        <dbReference type="PROSITE" id="PS50910"/>
    </source>
</evidence>
<dbReference type="Pfam" id="PF18765">
    <property type="entry name" value="Polbeta"/>
    <property type="match status" value="1"/>
</dbReference>
<sequence>MKEKLNHLPKSKQEELQLLVQQLSAFKEVEMAILFGSYARGNWVEDQYVEKGITYEYRSDFDLLVVLTHEDLKQKFRIEDKIKAELVTTGKVTTPVSLIFHGIKQLNASLAMGNYFFKDIKEEGAILYDSEKFKLAHPKKLTAEQYRQKAQDYFDQWFKSANMFFLDFEANFERGKTDEDFFKNAAFMLHQTTERYYTTILLVFTDYRPKDHNLETLGIKVEMCDQRFAVFPKTTDAEKHRFELLKRAYIDARYKMDEYQITKPELEYLADKVGQLKELTQSICEEKIRSIGQQP</sequence>
<dbReference type="AlphaFoldDB" id="A0A1M5L2L9"/>
<evidence type="ECO:0000313" key="3">
    <source>
        <dbReference type="Proteomes" id="UP000184532"/>
    </source>
</evidence>
<dbReference type="Pfam" id="PF05168">
    <property type="entry name" value="HEPN"/>
    <property type="match status" value="1"/>
</dbReference>
<gene>
    <name evidence="2" type="ORF">SAMN04488116_1923</name>
</gene>
<proteinExistence type="predicted"/>
<dbReference type="InterPro" id="IPR007842">
    <property type="entry name" value="HEPN_dom"/>
</dbReference>
<evidence type="ECO:0000313" key="2">
    <source>
        <dbReference type="EMBL" id="SHG59236.1"/>
    </source>
</evidence>
<accession>A0A1M5L2L9</accession>
<dbReference type="PANTHER" id="PTHR33933:SF1">
    <property type="entry name" value="PROTEIN ADENYLYLTRANSFERASE MNTA-RELATED"/>
    <property type="match status" value="1"/>
</dbReference>
<reference evidence="3" key="1">
    <citation type="submission" date="2016-11" db="EMBL/GenBank/DDBJ databases">
        <authorList>
            <person name="Varghese N."/>
            <person name="Submissions S."/>
        </authorList>
    </citation>
    <scope>NUCLEOTIDE SEQUENCE [LARGE SCALE GENOMIC DNA]</scope>
    <source>
        <strain evidence="3">DSM 22638</strain>
    </source>
</reference>
<feature type="domain" description="HEPN" evidence="1">
    <location>
        <begin position="163"/>
        <end position="283"/>
    </location>
</feature>